<gene>
    <name evidence="6" type="ORF">I8D64_06690</name>
</gene>
<sequence length="537" mass="58177">MTTKTTRRSLLRSAGLLTAAAGIVGAVAACAPRDGEDASSDSGGAAATQAKEDGAISAAISYELGTNGYDPMTTSAALTVAVNWHTLEGLTELHPVTRKVYAALASEIPSSDGTSVDVALRDGATFHDGSAVTPDDVVFSFERVLDPDNASLYASFIDFIEKVEKKDDTTVTFTLAHPVAILAERLSVVKIVPKAAVEKDPKAFDAKPVGSGPYSMTDNGAASKKVEFERFEKYNGPQPAKAAKMTWQIIPDASTRTNAMQSKTAQAIDSVPYLSIDQLKGSATVESPLGFGLLFAMFNNSEDNPFHDRKNRQALLYAIDMEKVIEDGLSGQAEAATCFVQKDHPDYKEASTVYSLDLDKAKSLFQETGLTSFRLMATDHDWVKQCTPIIQQSLEAAGVKVEFTEKQSADVYNSIDGKPDAYDVVIAPGDPSVFGDDPDLLMRWWYFADTWTDTRMHWKGSEGYTKVTDLLKEAMSETDEDEQKALWQQTFDAISDDVPLYPLFHRNAPSAWDPSTLVGFEPTSLTGLSFVGVGSTQ</sequence>
<dbReference type="PANTHER" id="PTHR30290">
    <property type="entry name" value="PERIPLASMIC BINDING COMPONENT OF ABC TRANSPORTER"/>
    <property type="match status" value="1"/>
</dbReference>
<evidence type="ECO:0000256" key="2">
    <source>
        <dbReference type="ARBA" id="ARBA00022448"/>
    </source>
</evidence>
<evidence type="ECO:0000256" key="4">
    <source>
        <dbReference type="SAM" id="SignalP"/>
    </source>
</evidence>
<comment type="similarity">
    <text evidence="1">Belongs to the bacterial solute-binding protein 5 family.</text>
</comment>
<dbReference type="Gene3D" id="3.40.190.10">
    <property type="entry name" value="Periplasmic binding protein-like II"/>
    <property type="match status" value="1"/>
</dbReference>
<organism evidence="6 7">
    <name type="scientific">Brachybacterium halotolerans</name>
    <dbReference type="NCBI Taxonomy" id="2795215"/>
    <lineage>
        <taxon>Bacteria</taxon>
        <taxon>Bacillati</taxon>
        <taxon>Actinomycetota</taxon>
        <taxon>Actinomycetes</taxon>
        <taxon>Micrococcales</taxon>
        <taxon>Dermabacteraceae</taxon>
        <taxon>Brachybacterium</taxon>
    </lineage>
</organism>
<dbReference type="PROSITE" id="PS51318">
    <property type="entry name" value="TAT"/>
    <property type="match status" value="1"/>
</dbReference>
<evidence type="ECO:0000259" key="5">
    <source>
        <dbReference type="Pfam" id="PF00496"/>
    </source>
</evidence>
<dbReference type="RefSeq" id="WP_200501758.1">
    <property type="nucleotide sequence ID" value="NZ_JAEDAJ010000003.1"/>
</dbReference>
<comment type="caution">
    <text evidence="6">The sequence shown here is derived from an EMBL/GenBank/DDBJ whole genome shotgun (WGS) entry which is preliminary data.</text>
</comment>
<evidence type="ECO:0000256" key="1">
    <source>
        <dbReference type="ARBA" id="ARBA00005695"/>
    </source>
</evidence>
<dbReference type="PROSITE" id="PS51257">
    <property type="entry name" value="PROKAR_LIPOPROTEIN"/>
    <property type="match status" value="1"/>
</dbReference>
<dbReference type="Pfam" id="PF00496">
    <property type="entry name" value="SBP_bac_5"/>
    <property type="match status" value="1"/>
</dbReference>
<keyword evidence="2" id="KW-0813">Transport</keyword>
<dbReference type="Gene3D" id="3.10.105.10">
    <property type="entry name" value="Dipeptide-binding Protein, Domain 3"/>
    <property type="match status" value="1"/>
</dbReference>
<feature type="domain" description="Solute-binding protein family 5" evidence="5">
    <location>
        <begin position="100"/>
        <end position="451"/>
    </location>
</feature>
<keyword evidence="7" id="KW-1185">Reference proteome</keyword>
<protein>
    <submittedName>
        <fullName evidence="6">ABC transporter substrate-binding protein</fullName>
    </submittedName>
</protein>
<accession>A0ABS1B8V6</accession>
<dbReference type="InterPro" id="IPR000914">
    <property type="entry name" value="SBP_5_dom"/>
</dbReference>
<keyword evidence="3 4" id="KW-0732">Signal</keyword>
<dbReference type="Gene3D" id="3.90.76.10">
    <property type="entry name" value="Dipeptide-binding Protein, Domain 1"/>
    <property type="match status" value="1"/>
</dbReference>
<dbReference type="SUPFAM" id="SSF53850">
    <property type="entry name" value="Periplasmic binding protein-like II"/>
    <property type="match status" value="1"/>
</dbReference>
<dbReference type="InterPro" id="IPR030678">
    <property type="entry name" value="Peptide/Ni-bd"/>
</dbReference>
<reference evidence="6 7" key="1">
    <citation type="submission" date="2020-12" db="EMBL/GenBank/DDBJ databases">
        <title>Brachybacterium sp. MASK1Z-5, whole genome shotgun sequence.</title>
        <authorList>
            <person name="Tuo L."/>
        </authorList>
    </citation>
    <scope>NUCLEOTIDE SEQUENCE [LARGE SCALE GENOMIC DNA]</scope>
    <source>
        <strain evidence="6 7">MASK1Z-5</strain>
    </source>
</reference>
<dbReference type="PIRSF" id="PIRSF002741">
    <property type="entry name" value="MppA"/>
    <property type="match status" value="1"/>
</dbReference>
<proteinExistence type="inferred from homology"/>
<evidence type="ECO:0000313" key="6">
    <source>
        <dbReference type="EMBL" id="MBK0331089.1"/>
    </source>
</evidence>
<feature type="chain" id="PRO_5045362466" evidence="4">
    <location>
        <begin position="29"/>
        <end position="537"/>
    </location>
</feature>
<evidence type="ECO:0000256" key="3">
    <source>
        <dbReference type="ARBA" id="ARBA00022729"/>
    </source>
</evidence>
<feature type="signal peptide" evidence="4">
    <location>
        <begin position="1"/>
        <end position="28"/>
    </location>
</feature>
<name>A0ABS1B8V6_9MICO</name>
<dbReference type="CDD" id="cd00995">
    <property type="entry name" value="PBP2_NikA_DppA_OppA_like"/>
    <property type="match status" value="1"/>
</dbReference>
<dbReference type="PANTHER" id="PTHR30290:SF9">
    <property type="entry name" value="OLIGOPEPTIDE-BINDING PROTEIN APPA"/>
    <property type="match status" value="1"/>
</dbReference>
<dbReference type="Proteomes" id="UP000612352">
    <property type="component" value="Unassembled WGS sequence"/>
</dbReference>
<evidence type="ECO:0000313" key="7">
    <source>
        <dbReference type="Proteomes" id="UP000612352"/>
    </source>
</evidence>
<dbReference type="EMBL" id="JAEDAJ010000003">
    <property type="protein sequence ID" value="MBK0331089.1"/>
    <property type="molecule type" value="Genomic_DNA"/>
</dbReference>
<dbReference type="InterPro" id="IPR006311">
    <property type="entry name" value="TAT_signal"/>
</dbReference>
<dbReference type="InterPro" id="IPR039424">
    <property type="entry name" value="SBP_5"/>
</dbReference>